<keyword evidence="6 8" id="KW-0408">Iron</keyword>
<dbReference type="Gene3D" id="1.10.630.10">
    <property type="entry name" value="Cytochrome P450"/>
    <property type="match status" value="2"/>
</dbReference>
<dbReference type="PRINTS" id="PR00385">
    <property type="entry name" value="P450"/>
</dbReference>
<keyword evidence="11" id="KW-1185">Reference proteome</keyword>
<dbReference type="GO" id="GO:0004497">
    <property type="term" value="F:monooxygenase activity"/>
    <property type="evidence" value="ECO:0007669"/>
    <property type="project" value="UniProtKB-KW"/>
</dbReference>
<comment type="similarity">
    <text evidence="2 9">Belongs to the cytochrome P450 family.</text>
</comment>
<proteinExistence type="inferred from homology"/>
<keyword evidence="5 9" id="KW-0560">Oxidoreductase</keyword>
<dbReference type="SUPFAM" id="SSF48264">
    <property type="entry name" value="Cytochrome P450"/>
    <property type="match status" value="1"/>
</dbReference>
<dbReference type="Pfam" id="PF00067">
    <property type="entry name" value="p450"/>
    <property type="match status" value="2"/>
</dbReference>
<dbReference type="InterPro" id="IPR036396">
    <property type="entry name" value="Cyt_P450_sf"/>
</dbReference>
<keyword evidence="3 8" id="KW-0349">Heme</keyword>
<sequence length="541" mass="62421">MITLLVALATLTGALYFYFLHQSRYFARRGMPFVPPASLIFGNSFEMFRKNEPRILKFRDWTKKYGKTYGIKEGATNLIVTSDLEIVNEVFVKQFDNFYSRKGAILGPNVDTEPRIHLFLARGARWKRLRNISAPSFSIASLKKIRPIVEDSVLNMVKIMEERHLGGEQFNIHDFYCEYTMDTIGRLVMGQKESLYFNNPKVPLIKQMFMRDFDLPIVHLRYAFPWITPVLRKILLNVRNHLTAGFMHLRKEIQDAVEERMRTRCEHKELNPSSTDVSDFIDLFLNAYEDEQEVGVHGEEFKLSEAKVSKSLTIDEVISQAFVFILAGFDTTANALAYTSWLLACNPSVMRKCQEEIEDVCGEEDREVGTRDGRGSNPAVMRKCQEEIEDVCGEESISYEDINNLRYLEATCKETLRFYPLGAFANSRTDIAVDTFTLHFDEAIWGEDAKEFKPEREDTKEFGPERWLEDRKVQQAAYLPFGAGPRICIGMRLAMMEEKMALAHLLRRFDFLKGTEDAELKVHGALTLTPVEVPIRIVKRQ</sequence>
<evidence type="ECO:0000256" key="7">
    <source>
        <dbReference type="ARBA" id="ARBA00023033"/>
    </source>
</evidence>
<gene>
    <name evidence="10" type="primary">WBGene00281646</name>
</gene>
<reference evidence="11" key="1">
    <citation type="journal article" date="2008" name="Nat. Genet.">
        <title>The Pristionchus pacificus genome provides a unique perspective on nematode lifestyle and parasitism.</title>
        <authorList>
            <person name="Dieterich C."/>
            <person name="Clifton S.W."/>
            <person name="Schuster L.N."/>
            <person name="Chinwalla A."/>
            <person name="Delehaunty K."/>
            <person name="Dinkelacker I."/>
            <person name="Fulton L."/>
            <person name="Fulton R."/>
            <person name="Godfrey J."/>
            <person name="Minx P."/>
            <person name="Mitreva M."/>
            <person name="Roeseler W."/>
            <person name="Tian H."/>
            <person name="Witte H."/>
            <person name="Yang S.P."/>
            <person name="Wilson R.K."/>
            <person name="Sommer R.J."/>
        </authorList>
    </citation>
    <scope>NUCLEOTIDE SEQUENCE [LARGE SCALE GENOMIC DNA]</scope>
    <source>
        <strain evidence="11">PS312</strain>
    </source>
</reference>
<evidence type="ECO:0000256" key="9">
    <source>
        <dbReference type="RuleBase" id="RU000461"/>
    </source>
</evidence>
<dbReference type="EnsemblMetazoa" id="PPA43277.1">
    <property type="protein sequence ID" value="PPA43277.1"/>
    <property type="gene ID" value="WBGene00281646"/>
</dbReference>
<dbReference type="InterPro" id="IPR050476">
    <property type="entry name" value="Insect_CytP450_Detox"/>
</dbReference>
<dbReference type="GO" id="GO:0016705">
    <property type="term" value="F:oxidoreductase activity, acting on paired donors, with incorporation or reduction of molecular oxygen"/>
    <property type="evidence" value="ECO:0007669"/>
    <property type="project" value="InterPro"/>
</dbReference>
<accession>A0A2A6CDK1</accession>
<protein>
    <submittedName>
        <fullName evidence="10">Cytochrome P450</fullName>
    </submittedName>
</protein>
<dbReference type="GO" id="GO:0020037">
    <property type="term" value="F:heme binding"/>
    <property type="evidence" value="ECO:0007669"/>
    <property type="project" value="InterPro"/>
</dbReference>
<dbReference type="InterPro" id="IPR017972">
    <property type="entry name" value="Cyt_P450_CS"/>
</dbReference>
<dbReference type="InterPro" id="IPR001128">
    <property type="entry name" value="Cyt_P450"/>
</dbReference>
<evidence type="ECO:0000256" key="8">
    <source>
        <dbReference type="PIRSR" id="PIRSR602401-1"/>
    </source>
</evidence>
<evidence type="ECO:0000256" key="5">
    <source>
        <dbReference type="ARBA" id="ARBA00023002"/>
    </source>
</evidence>
<dbReference type="PANTHER" id="PTHR24292:SF102">
    <property type="entry name" value="CYTOCHROME P450 FAMILY-RELATED"/>
    <property type="match status" value="1"/>
</dbReference>
<evidence type="ECO:0000313" key="11">
    <source>
        <dbReference type="Proteomes" id="UP000005239"/>
    </source>
</evidence>
<evidence type="ECO:0000256" key="3">
    <source>
        <dbReference type="ARBA" id="ARBA00022617"/>
    </source>
</evidence>
<dbReference type="GO" id="GO:0005506">
    <property type="term" value="F:iron ion binding"/>
    <property type="evidence" value="ECO:0007669"/>
    <property type="project" value="InterPro"/>
</dbReference>
<keyword evidence="4 8" id="KW-0479">Metal-binding</keyword>
<evidence type="ECO:0000313" key="10">
    <source>
        <dbReference type="EnsemblMetazoa" id="PPA43277.1"/>
    </source>
</evidence>
<evidence type="ECO:0000256" key="2">
    <source>
        <dbReference type="ARBA" id="ARBA00010617"/>
    </source>
</evidence>
<keyword evidence="7 9" id="KW-0503">Monooxygenase</keyword>
<evidence type="ECO:0000256" key="1">
    <source>
        <dbReference type="ARBA" id="ARBA00001971"/>
    </source>
</evidence>
<evidence type="ECO:0000256" key="4">
    <source>
        <dbReference type="ARBA" id="ARBA00022723"/>
    </source>
</evidence>
<evidence type="ECO:0000256" key="6">
    <source>
        <dbReference type="ARBA" id="ARBA00023004"/>
    </source>
</evidence>
<accession>A0A8R1Z101</accession>
<feature type="binding site" description="axial binding residue" evidence="8">
    <location>
        <position position="488"/>
    </location>
    <ligand>
        <name>heme</name>
        <dbReference type="ChEBI" id="CHEBI:30413"/>
    </ligand>
    <ligandPart>
        <name>Fe</name>
        <dbReference type="ChEBI" id="CHEBI:18248"/>
    </ligandPart>
</feature>
<reference evidence="10" key="2">
    <citation type="submission" date="2022-06" db="UniProtKB">
        <authorList>
            <consortium name="EnsemblMetazoa"/>
        </authorList>
    </citation>
    <scope>IDENTIFICATION</scope>
    <source>
        <strain evidence="10">PS312</strain>
    </source>
</reference>
<dbReference type="InterPro" id="IPR002401">
    <property type="entry name" value="Cyt_P450_E_grp-I"/>
</dbReference>
<dbReference type="PRINTS" id="PR00463">
    <property type="entry name" value="EP450I"/>
</dbReference>
<dbReference type="PANTHER" id="PTHR24292">
    <property type="entry name" value="CYTOCHROME P450"/>
    <property type="match status" value="1"/>
</dbReference>
<dbReference type="Proteomes" id="UP000005239">
    <property type="component" value="Unassembled WGS sequence"/>
</dbReference>
<dbReference type="PROSITE" id="PS00086">
    <property type="entry name" value="CYTOCHROME_P450"/>
    <property type="match status" value="1"/>
</dbReference>
<dbReference type="AlphaFoldDB" id="A0A2A6CDK1"/>
<organism evidence="10 11">
    <name type="scientific">Pristionchus pacificus</name>
    <name type="common">Parasitic nematode worm</name>
    <dbReference type="NCBI Taxonomy" id="54126"/>
    <lineage>
        <taxon>Eukaryota</taxon>
        <taxon>Metazoa</taxon>
        <taxon>Ecdysozoa</taxon>
        <taxon>Nematoda</taxon>
        <taxon>Chromadorea</taxon>
        <taxon>Rhabditida</taxon>
        <taxon>Rhabditina</taxon>
        <taxon>Diplogasteromorpha</taxon>
        <taxon>Diplogasteroidea</taxon>
        <taxon>Neodiplogasteridae</taxon>
        <taxon>Pristionchus</taxon>
    </lineage>
</organism>
<name>A0A2A6CDK1_PRIPA</name>
<comment type="cofactor">
    <cofactor evidence="1 8">
        <name>heme</name>
        <dbReference type="ChEBI" id="CHEBI:30413"/>
    </cofactor>
</comment>